<protein>
    <recommendedName>
        <fullName evidence="4">Archaeal flagella protein FlaD/E domain-containing protein</fullName>
    </recommendedName>
</protein>
<feature type="region of interest" description="Disordered" evidence="2">
    <location>
        <begin position="96"/>
        <end position="118"/>
    </location>
</feature>
<evidence type="ECO:0008006" key="4">
    <source>
        <dbReference type="Google" id="ProtNLM"/>
    </source>
</evidence>
<comment type="caution">
    <text evidence="3">The sequence shown here is derived from an EMBL/GenBank/DDBJ whole genome shotgun (WGS) entry which is preliminary data.</text>
</comment>
<dbReference type="AlphaFoldDB" id="A0A7J3M2J5"/>
<evidence type="ECO:0000313" key="3">
    <source>
        <dbReference type="EMBL" id="HGT83019.1"/>
    </source>
</evidence>
<organism evidence="3">
    <name type="scientific">Archaeoglobus fulgidus</name>
    <dbReference type="NCBI Taxonomy" id="2234"/>
    <lineage>
        <taxon>Archaea</taxon>
        <taxon>Methanobacteriati</taxon>
        <taxon>Methanobacteriota</taxon>
        <taxon>Archaeoglobi</taxon>
        <taxon>Archaeoglobales</taxon>
        <taxon>Archaeoglobaceae</taxon>
        <taxon>Archaeoglobus</taxon>
    </lineage>
</organism>
<sequence>MADVDQAVVDEILAKAAEDTEEGRLEKLEKEVETLKGSIKRLLLDIRETMNKLENPFVNLQSLAEGNIVPQSAPQIQIIPAKLPEEKFEDLGKGEEEKIGEAKQESEQAKEELKKSSEFSKVPLKEEAMEIQAPKTPETQFSRIGGAEGKMDFMTLYRLMEWVNGMISRHGYEAFKLALEIFEATRYITAENRELLMRLAEISKLNGARELLIELYKLNKALNPNDKSLDSDLLALLLETR</sequence>
<proteinExistence type="predicted"/>
<dbReference type="EMBL" id="DSYZ01000090">
    <property type="protein sequence ID" value="HGT83019.1"/>
    <property type="molecule type" value="Genomic_DNA"/>
</dbReference>
<name>A0A7J3M2J5_ARCFL</name>
<evidence type="ECO:0000256" key="2">
    <source>
        <dbReference type="SAM" id="MobiDB-lite"/>
    </source>
</evidence>
<accession>A0A7J3M2J5</accession>
<keyword evidence="1" id="KW-0175">Coiled coil</keyword>
<gene>
    <name evidence="3" type="ORF">ENT52_04755</name>
</gene>
<evidence type="ECO:0000256" key="1">
    <source>
        <dbReference type="SAM" id="Coils"/>
    </source>
</evidence>
<feature type="coiled-coil region" evidence="1">
    <location>
        <begin position="18"/>
        <end position="45"/>
    </location>
</feature>
<reference evidence="3" key="1">
    <citation type="journal article" date="2020" name="mSystems">
        <title>Genome- and Community-Level Interaction Insights into Carbon Utilization and Element Cycling Functions of Hydrothermarchaeota in Hydrothermal Sediment.</title>
        <authorList>
            <person name="Zhou Z."/>
            <person name="Liu Y."/>
            <person name="Xu W."/>
            <person name="Pan J."/>
            <person name="Luo Z.H."/>
            <person name="Li M."/>
        </authorList>
    </citation>
    <scope>NUCLEOTIDE SEQUENCE [LARGE SCALE GENOMIC DNA]</scope>
    <source>
        <strain evidence="3">SpSt-587</strain>
    </source>
</reference>